<dbReference type="EMBL" id="JADEXP010000263">
    <property type="protein sequence ID" value="MBE9069341.1"/>
    <property type="molecule type" value="Genomic_DNA"/>
</dbReference>
<dbReference type="AlphaFoldDB" id="A0A928ZXK2"/>
<protein>
    <recommendedName>
        <fullName evidence="1">Polypeptide-transport-associated ShlB-type domain-containing protein</fullName>
    </recommendedName>
</protein>
<dbReference type="InterPro" id="IPR013686">
    <property type="entry name" value="Polypept-transport_assoc_ShlB"/>
</dbReference>
<sequence>MFSKLLLSTQLLQFLLAALPLGTWVLAPAVLAQETPTDLPPLISPPSEEEFQRPEIFEEIENPETLLETQPIPTPPEPGPDIPETVIINQFKFEGSSVFTDEELTTAVEEALGAQLPVEISFSELFRVRSAITELYRTANYITSSAIIPPQEFAAAGGTLEV</sequence>
<evidence type="ECO:0000259" key="1">
    <source>
        <dbReference type="Pfam" id="PF08479"/>
    </source>
</evidence>
<dbReference type="Gene3D" id="3.10.20.310">
    <property type="entry name" value="membrane protein fhac"/>
    <property type="match status" value="1"/>
</dbReference>
<gene>
    <name evidence="2" type="ORF">IQ260_22105</name>
</gene>
<organism evidence="2 3">
    <name type="scientific">Leptolyngbya cf. ectocarpi LEGE 11479</name>
    <dbReference type="NCBI Taxonomy" id="1828722"/>
    <lineage>
        <taxon>Bacteria</taxon>
        <taxon>Bacillati</taxon>
        <taxon>Cyanobacteriota</taxon>
        <taxon>Cyanophyceae</taxon>
        <taxon>Leptolyngbyales</taxon>
        <taxon>Leptolyngbyaceae</taxon>
        <taxon>Leptolyngbya group</taxon>
        <taxon>Leptolyngbya</taxon>
    </lineage>
</organism>
<keyword evidence="3" id="KW-1185">Reference proteome</keyword>
<comment type="caution">
    <text evidence="2">The sequence shown here is derived from an EMBL/GenBank/DDBJ whole genome shotgun (WGS) entry which is preliminary data.</text>
</comment>
<dbReference type="RefSeq" id="WP_322745020.1">
    <property type="nucleotide sequence ID" value="NZ_JADEXP010000263.1"/>
</dbReference>
<evidence type="ECO:0000313" key="3">
    <source>
        <dbReference type="Proteomes" id="UP000615026"/>
    </source>
</evidence>
<feature type="non-terminal residue" evidence="2">
    <location>
        <position position="162"/>
    </location>
</feature>
<evidence type="ECO:0000313" key="2">
    <source>
        <dbReference type="EMBL" id="MBE9069341.1"/>
    </source>
</evidence>
<proteinExistence type="predicted"/>
<reference evidence="2" key="1">
    <citation type="submission" date="2020-10" db="EMBL/GenBank/DDBJ databases">
        <authorList>
            <person name="Castelo-Branco R."/>
            <person name="Eusebio N."/>
            <person name="Adriana R."/>
            <person name="Vieira A."/>
            <person name="Brugerolle De Fraissinette N."/>
            <person name="Rezende De Castro R."/>
            <person name="Schneider M.P."/>
            <person name="Vasconcelos V."/>
            <person name="Leao P.N."/>
        </authorList>
    </citation>
    <scope>NUCLEOTIDE SEQUENCE</scope>
    <source>
        <strain evidence="2">LEGE 11479</strain>
    </source>
</reference>
<dbReference type="Pfam" id="PF08479">
    <property type="entry name" value="POTRA_2"/>
    <property type="match status" value="1"/>
</dbReference>
<name>A0A928ZXK2_LEPEC</name>
<dbReference type="Proteomes" id="UP000615026">
    <property type="component" value="Unassembled WGS sequence"/>
</dbReference>
<feature type="domain" description="Polypeptide-transport-associated ShlB-type" evidence="1">
    <location>
        <begin position="87"/>
        <end position="154"/>
    </location>
</feature>
<accession>A0A928ZXK2</accession>